<dbReference type="InterPro" id="IPR011010">
    <property type="entry name" value="DNA_brk_join_enz"/>
</dbReference>
<evidence type="ECO:0000256" key="2">
    <source>
        <dbReference type="ARBA" id="ARBA00023125"/>
    </source>
</evidence>
<accession>A0ABX1Q9M2</accession>
<dbReference type="CDD" id="cd01188">
    <property type="entry name" value="INT_RitA_C_like"/>
    <property type="match status" value="1"/>
</dbReference>
<dbReference type="PROSITE" id="PS51898">
    <property type="entry name" value="TYR_RECOMBINASE"/>
    <property type="match status" value="1"/>
</dbReference>
<gene>
    <name evidence="5" type="ORF">GPA25_09950</name>
</gene>
<dbReference type="Pfam" id="PF02899">
    <property type="entry name" value="Phage_int_SAM_1"/>
    <property type="match status" value="1"/>
</dbReference>
<reference evidence="5 6" key="1">
    <citation type="submission" date="2019-12" db="EMBL/GenBank/DDBJ databases">
        <title>Comparative genomics gives insights into the taxonomy of the Azoarcus-Aromatoleum group and reveals separate origins of nif in the plant-associated Azoarcus and non-plant-associated Aromatoleum sub-groups.</title>
        <authorList>
            <person name="Lafos M."/>
            <person name="Maluk M."/>
            <person name="Batista M."/>
            <person name="Junghare M."/>
            <person name="Carmona M."/>
            <person name="Faoro H."/>
            <person name="Cruz L.M."/>
            <person name="Battistoni F."/>
            <person name="De Souza E."/>
            <person name="Pedrosa F."/>
            <person name="Chen W.-M."/>
            <person name="Poole P.S."/>
            <person name="Dixon R.A."/>
            <person name="James E.K."/>
        </authorList>
    </citation>
    <scope>NUCLEOTIDE SEQUENCE [LARGE SCALE GENOMIC DNA]</scope>
    <source>
        <strain evidence="5 6">22Lin</strain>
    </source>
</reference>
<dbReference type="Gene3D" id="1.10.150.130">
    <property type="match status" value="1"/>
</dbReference>
<comment type="caution">
    <text evidence="5">The sequence shown here is derived from an EMBL/GenBank/DDBJ whole genome shotgun (WGS) entry which is preliminary data.</text>
</comment>
<keyword evidence="1" id="KW-0229">DNA integration</keyword>
<dbReference type="Gene3D" id="1.10.443.10">
    <property type="entry name" value="Intergrase catalytic core"/>
    <property type="match status" value="1"/>
</dbReference>
<dbReference type="EMBL" id="WTVQ01000014">
    <property type="protein sequence ID" value="NMG75079.1"/>
    <property type="molecule type" value="Genomic_DNA"/>
</dbReference>
<sequence length="420" mass="47202">MLERYFLRPATVDRIRANFAGAYIEHYVGWLRAQGYADRNVFRRVPILCQFGEFASTRGAIDGQTALDHVEAFAQHWVAIHGKSCRSDAARAKVAHDARNPVRQMLELALHGSVGRHRQRKPFPFEAEAPGFAGYLRDERGLKADTVERHAFYLNGLSAFLDSAGAASLASVSPPLLAAFLVERCVGLARTSRRDLCGTLRIFLRYCHRERLVERDLSAVVEVPRVHRLANVPRGITWEEVRDMLSCVDRRCALGRRDYAMLLLLVTYGLRGIEVAQLTLEDIDWQHERLNVPQRKAGHWSAYPLASVVGEAIIDYLKNGRPQTTDRHVFFRSMAPWRPITSAAVSSAAVRYLQRAGVRVHRAGAHTLRHTCVQRLVDAQFSLKTIGDYVGHRSAQSTKIYTKVDVAALREVAMGNGEVL</sequence>
<evidence type="ECO:0000313" key="6">
    <source>
        <dbReference type="Proteomes" id="UP000648984"/>
    </source>
</evidence>
<dbReference type="SUPFAM" id="SSF56349">
    <property type="entry name" value="DNA breaking-rejoining enzymes"/>
    <property type="match status" value="1"/>
</dbReference>
<evidence type="ECO:0000313" key="5">
    <source>
        <dbReference type="EMBL" id="NMG75079.1"/>
    </source>
</evidence>
<keyword evidence="2" id="KW-0238">DNA-binding</keyword>
<dbReference type="PANTHER" id="PTHR30349:SF90">
    <property type="entry name" value="TYROSINE RECOMBINASE XERD"/>
    <property type="match status" value="1"/>
</dbReference>
<proteinExistence type="predicted"/>
<dbReference type="InterPro" id="IPR004107">
    <property type="entry name" value="Integrase_SAM-like_N"/>
</dbReference>
<dbReference type="InterPro" id="IPR050090">
    <property type="entry name" value="Tyrosine_recombinase_XerCD"/>
</dbReference>
<keyword evidence="6" id="KW-1185">Reference proteome</keyword>
<dbReference type="Proteomes" id="UP000648984">
    <property type="component" value="Unassembled WGS sequence"/>
</dbReference>
<dbReference type="InterPro" id="IPR002104">
    <property type="entry name" value="Integrase_catalytic"/>
</dbReference>
<evidence type="ECO:0000256" key="3">
    <source>
        <dbReference type="ARBA" id="ARBA00023172"/>
    </source>
</evidence>
<name>A0ABX1Q9M2_9RHOO</name>
<organism evidence="5 6">
    <name type="scientific">Aromatoleum diolicum</name>
    <dbReference type="NCBI Taxonomy" id="75796"/>
    <lineage>
        <taxon>Bacteria</taxon>
        <taxon>Pseudomonadati</taxon>
        <taxon>Pseudomonadota</taxon>
        <taxon>Betaproteobacteria</taxon>
        <taxon>Rhodocyclales</taxon>
        <taxon>Rhodocyclaceae</taxon>
        <taxon>Aromatoleum</taxon>
    </lineage>
</organism>
<protein>
    <submittedName>
        <fullName evidence="5">Tyrosine-type recombinase/integrase</fullName>
    </submittedName>
</protein>
<dbReference type="InterPro" id="IPR013762">
    <property type="entry name" value="Integrase-like_cat_sf"/>
</dbReference>
<dbReference type="RefSeq" id="WP_169260231.1">
    <property type="nucleotide sequence ID" value="NZ_WTVQ01000014.1"/>
</dbReference>
<keyword evidence="3" id="KW-0233">DNA recombination</keyword>
<evidence type="ECO:0000256" key="1">
    <source>
        <dbReference type="ARBA" id="ARBA00022908"/>
    </source>
</evidence>
<dbReference type="Pfam" id="PF00589">
    <property type="entry name" value="Phage_integrase"/>
    <property type="match status" value="1"/>
</dbReference>
<dbReference type="PANTHER" id="PTHR30349">
    <property type="entry name" value="PHAGE INTEGRASE-RELATED"/>
    <property type="match status" value="1"/>
</dbReference>
<feature type="domain" description="Tyr recombinase" evidence="4">
    <location>
        <begin position="231"/>
        <end position="414"/>
    </location>
</feature>
<dbReference type="InterPro" id="IPR010998">
    <property type="entry name" value="Integrase_recombinase_N"/>
</dbReference>
<evidence type="ECO:0000259" key="4">
    <source>
        <dbReference type="PROSITE" id="PS51898"/>
    </source>
</evidence>